<dbReference type="Proteomes" id="UP001597368">
    <property type="component" value="Unassembled WGS sequence"/>
</dbReference>
<protein>
    <submittedName>
        <fullName evidence="2">Uncharacterized protein</fullName>
    </submittedName>
</protein>
<evidence type="ECO:0000256" key="1">
    <source>
        <dbReference type="SAM" id="MobiDB-lite"/>
    </source>
</evidence>
<name>A0ABW4TG20_9ACTN</name>
<comment type="caution">
    <text evidence="2">The sequence shown here is derived from an EMBL/GenBank/DDBJ whole genome shotgun (WGS) entry which is preliminary data.</text>
</comment>
<evidence type="ECO:0000313" key="3">
    <source>
        <dbReference type="Proteomes" id="UP001597368"/>
    </source>
</evidence>
<feature type="compositionally biased region" description="Basic residues" evidence="1">
    <location>
        <begin position="156"/>
        <end position="167"/>
    </location>
</feature>
<accession>A0ABW4TG20</accession>
<dbReference type="RefSeq" id="WP_379582214.1">
    <property type="nucleotide sequence ID" value="NZ_JBHUFV010000094.1"/>
</dbReference>
<feature type="region of interest" description="Disordered" evidence="1">
    <location>
        <begin position="84"/>
        <end position="108"/>
    </location>
</feature>
<gene>
    <name evidence="2" type="ORF">ACFSKW_50420</name>
</gene>
<keyword evidence="3" id="KW-1185">Reference proteome</keyword>
<reference evidence="3" key="1">
    <citation type="journal article" date="2019" name="Int. J. Syst. Evol. Microbiol.">
        <title>The Global Catalogue of Microorganisms (GCM) 10K type strain sequencing project: providing services to taxonomists for standard genome sequencing and annotation.</title>
        <authorList>
            <consortium name="The Broad Institute Genomics Platform"/>
            <consortium name="The Broad Institute Genome Sequencing Center for Infectious Disease"/>
            <person name="Wu L."/>
            <person name="Ma J."/>
        </authorList>
    </citation>
    <scope>NUCLEOTIDE SEQUENCE [LARGE SCALE GENOMIC DNA]</scope>
    <source>
        <strain evidence="3">ICMP 6774ER</strain>
    </source>
</reference>
<feature type="region of interest" description="Disordered" evidence="1">
    <location>
        <begin position="123"/>
        <end position="181"/>
    </location>
</feature>
<feature type="compositionally biased region" description="Low complexity" evidence="1">
    <location>
        <begin position="170"/>
        <end position="181"/>
    </location>
</feature>
<sequence>MAALDGDSLGYLTIREGDDAEGRFWEIGVIGHGPRATPLAEQVVAAIQEWDRDYGNQAPAPGFRMATADHRDLRLACPDRATKVTHMSGDPVTRPVHPRLASSSRFQDSRKIMENLAGSLSWTERPPLRSTSRVRGSRPGARLVSPARNGPNPIPTRRHRRRLRRRPLTSSNASGVVAAAA</sequence>
<proteinExistence type="predicted"/>
<evidence type="ECO:0000313" key="2">
    <source>
        <dbReference type="EMBL" id="MFD1939701.1"/>
    </source>
</evidence>
<organism evidence="2 3">
    <name type="scientific">Nonomuraea mangrovi</name>
    <dbReference type="NCBI Taxonomy" id="2316207"/>
    <lineage>
        <taxon>Bacteria</taxon>
        <taxon>Bacillati</taxon>
        <taxon>Actinomycetota</taxon>
        <taxon>Actinomycetes</taxon>
        <taxon>Streptosporangiales</taxon>
        <taxon>Streptosporangiaceae</taxon>
        <taxon>Nonomuraea</taxon>
    </lineage>
</organism>
<dbReference type="EMBL" id="JBHUFV010000094">
    <property type="protein sequence ID" value="MFD1939701.1"/>
    <property type="molecule type" value="Genomic_DNA"/>
</dbReference>